<protein>
    <recommendedName>
        <fullName evidence="3">Pilus formation protein N-terminal domain-containing protein</fullName>
    </recommendedName>
</protein>
<reference evidence="2" key="1">
    <citation type="journal article" date="2019" name="Int. J. Syst. Evol. Microbiol.">
        <title>The Global Catalogue of Microorganisms (GCM) 10K type strain sequencing project: providing services to taxonomists for standard genome sequencing and annotation.</title>
        <authorList>
            <consortium name="The Broad Institute Genomics Platform"/>
            <consortium name="The Broad Institute Genome Sequencing Center for Infectious Disease"/>
            <person name="Wu L."/>
            <person name="Ma J."/>
        </authorList>
    </citation>
    <scope>NUCLEOTIDE SEQUENCE [LARGE SCALE GENOMIC DNA]</scope>
    <source>
        <strain evidence="2">CGMCC 1.12371</strain>
    </source>
</reference>
<gene>
    <name evidence="1" type="ORF">ACFQPB_12135</name>
</gene>
<evidence type="ECO:0000313" key="2">
    <source>
        <dbReference type="Proteomes" id="UP001596501"/>
    </source>
</evidence>
<dbReference type="Proteomes" id="UP001596501">
    <property type="component" value="Unassembled WGS sequence"/>
</dbReference>
<evidence type="ECO:0000313" key="1">
    <source>
        <dbReference type="EMBL" id="MFC7409611.1"/>
    </source>
</evidence>
<proteinExistence type="predicted"/>
<accession>A0ABW2QJX5</accession>
<keyword evidence="2" id="KW-1185">Reference proteome</keyword>
<sequence length="139" mass="15025">MNRCARRPLGLRGRALAAALTCAFALLPAIGLAQHRGFPEHALRGLMVVGTPPDISINGKAERLSPGARIRNTNNTIVFANSLIGEKLVVNYVRESNGMVHEVWILNGFEQAQPRAGASDMVIHNYRSGSDAESPPNTR</sequence>
<name>A0ABW2QJX5_9BURK</name>
<dbReference type="RefSeq" id="WP_382197915.1">
    <property type="nucleotide sequence ID" value="NZ_JBHTCA010000007.1"/>
</dbReference>
<dbReference type="EMBL" id="JBHTCA010000007">
    <property type="protein sequence ID" value="MFC7409611.1"/>
    <property type="molecule type" value="Genomic_DNA"/>
</dbReference>
<organism evidence="1 2">
    <name type="scientific">Hydrogenophaga atypica</name>
    <dbReference type="NCBI Taxonomy" id="249409"/>
    <lineage>
        <taxon>Bacteria</taxon>
        <taxon>Pseudomonadati</taxon>
        <taxon>Pseudomonadota</taxon>
        <taxon>Betaproteobacteria</taxon>
        <taxon>Burkholderiales</taxon>
        <taxon>Comamonadaceae</taxon>
        <taxon>Hydrogenophaga</taxon>
    </lineage>
</organism>
<evidence type="ECO:0008006" key="3">
    <source>
        <dbReference type="Google" id="ProtNLM"/>
    </source>
</evidence>
<comment type="caution">
    <text evidence="1">The sequence shown here is derived from an EMBL/GenBank/DDBJ whole genome shotgun (WGS) entry which is preliminary data.</text>
</comment>